<dbReference type="GO" id="GO:0005975">
    <property type="term" value="P:carbohydrate metabolic process"/>
    <property type="evidence" value="ECO:0007669"/>
    <property type="project" value="InterPro"/>
</dbReference>
<sequence length="640" mass="71798">MPKLFLSLSCLLMIIKVSAQVKLPRLINDSMILQRDIDVQIWGWAAVDEKVAVTFRDQTYATTAGKDGKWMISLSPMHAGEPYDMQIDASNHITIKNILVGDVWICSGQSNMELPMERLKDKYPAIISAANNSNIRQFNVSTNYNFHAAQQDLPSGNWETTTPQSVLHFTAVGYFFAKALYEKYHVPVGLIKAAVGGSPAEAWLSEDALKQFPAYLYKTDTLKNDAYVDSIKKSDKANSDAWYNNIWQRDKGLHDEKKWYDTGYDASSWQTMQVPGYWKDAGLPDTNGVVWFRKAFDVPANMRNKPLRLFLGTIIDRDSVYINGTFVGATQYQYPPRKYIVPAGLLKEGKNILVVRVINYAGSGGFTKDKPYKLFTGNDTIDLAGTWQYKLGAAAGPIPSSTTFNYMPGGLYNAMTAPLTSYSIKGVIWYQGESNASRASEYHQLFAAVIKDWRRQWQQGDFPFLYVQLANFMQTKEQPSESDWAELREAQLKTLAVPNTAIVVTTDIGEWNDIHPLNKEDVGKRLALAAEKIAYYEKDIVYSGPLYQSMKIDGNKIIISFTNTGSGLMAKNGDLKYFSIASSDKKFIWAKATIKNNTVIVWNDAIKDPVAVRYAWADNPEGANLYNKEGLPASAFATDK</sequence>
<feature type="domain" description="Sialate O-acetylesterase" evidence="5">
    <location>
        <begin position="419"/>
        <end position="527"/>
    </location>
</feature>
<dbReference type="OrthoDB" id="9816001at2"/>
<evidence type="ECO:0000256" key="1">
    <source>
        <dbReference type="ARBA" id="ARBA00007401"/>
    </source>
</evidence>
<evidence type="ECO:0000256" key="3">
    <source>
        <dbReference type="SAM" id="SignalP"/>
    </source>
</evidence>
<keyword evidence="2" id="KW-0378">Hydrolase</keyword>
<dbReference type="GO" id="GO:0001681">
    <property type="term" value="F:sialate O-acetylesterase activity"/>
    <property type="evidence" value="ECO:0007669"/>
    <property type="project" value="InterPro"/>
</dbReference>
<feature type="chain" id="PRO_5023049921" evidence="3">
    <location>
        <begin position="20"/>
        <end position="640"/>
    </location>
</feature>
<gene>
    <name evidence="6" type="ORF">FRZ67_13810</name>
</gene>
<dbReference type="InterPro" id="IPR005181">
    <property type="entry name" value="SASA"/>
</dbReference>
<dbReference type="KEGG" id="pgin:FRZ67_13810"/>
<feature type="domain" description="Glycosyl hydrolases family 2 sugar binding" evidence="4">
    <location>
        <begin position="231"/>
        <end position="385"/>
    </location>
</feature>
<reference evidence="6 7" key="1">
    <citation type="journal article" date="2016" name="Int. J. Syst. Evol. Microbiol.">
        <title>Panacibacter ginsenosidivorans gen. nov., sp. nov., with ginsenoside converting activity isolated from soil of a ginseng field.</title>
        <authorList>
            <person name="Siddiqi M.Z."/>
            <person name="Muhammad Shafi S."/>
            <person name="Choi K.D."/>
            <person name="Im W.T."/>
        </authorList>
    </citation>
    <scope>NUCLEOTIDE SEQUENCE [LARGE SCALE GENOMIC DNA]</scope>
    <source>
        <strain evidence="6 7">Gsoil1550</strain>
    </source>
</reference>
<evidence type="ECO:0000256" key="2">
    <source>
        <dbReference type="ARBA" id="ARBA00022801"/>
    </source>
</evidence>
<dbReference type="PANTHER" id="PTHR22901:SF0">
    <property type="entry name" value="SIALATE O-ACETYLESTERASE"/>
    <property type="match status" value="1"/>
</dbReference>
<dbReference type="GO" id="GO:0004553">
    <property type="term" value="F:hydrolase activity, hydrolyzing O-glycosyl compounds"/>
    <property type="evidence" value="ECO:0007669"/>
    <property type="project" value="InterPro"/>
</dbReference>
<dbReference type="SUPFAM" id="SSF52266">
    <property type="entry name" value="SGNH hydrolase"/>
    <property type="match status" value="1"/>
</dbReference>
<dbReference type="EMBL" id="CP042435">
    <property type="protein sequence ID" value="QEC68323.1"/>
    <property type="molecule type" value="Genomic_DNA"/>
</dbReference>
<dbReference type="Pfam" id="PF03629">
    <property type="entry name" value="SASA"/>
    <property type="match status" value="2"/>
</dbReference>
<dbReference type="InterPro" id="IPR036514">
    <property type="entry name" value="SGNH_hydro_sf"/>
</dbReference>
<accession>A0A5B8VBE7</accession>
<dbReference type="InterPro" id="IPR008979">
    <property type="entry name" value="Galactose-bd-like_sf"/>
</dbReference>
<dbReference type="Proteomes" id="UP000321533">
    <property type="component" value="Chromosome"/>
</dbReference>
<keyword evidence="7" id="KW-1185">Reference proteome</keyword>
<organism evidence="6 7">
    <name type="scientific">Panacibacter ginsenosidivorans</name>
    <dbReference type="NCBI Taxonomy" id="1813871"/>
    <lineage>
        <taxon>Bacteria</taxon>
        <taxon>Pseudomonadati</taxon>
        <taxon>Bacteroidota</taxon>
        <taxon>Chitinophagia</taxon>
        <taxon>Chitinophagales</taxon>
        <taxon>Chitinophagaceae</taxon>
        <taxon>Panacibacter</taxon>
    </lineage>
</organism>
<proteinExistence type="inferred from homology"/>
<evidence type="ECO:0000259" key="5">
    <source>
        <dbReference type="Pfam" id="PF03629"/>
    </source>
</evidence>
<comment type="similarity">
    <text evidence="1">Belongs to the glycosyl hydrolase 2 family.</text>
</comment>
<dbReference type="SUPFAM" id="SSF49785">
    <property type="entry name" value="Galactose-binding domain-like"/>
    <property type="match status" value="1"/>
</dbReference>
<dbReference type="Gene3D" id="3.40.50.1110">
    <property type="entry name" value="SGNH hydrolase"/>
    <property type="match status" value="1"/>
</dbReference>
<dbReference type="Pfam" id="PF02837">
    <property type="entry name" value="Glyco_hydro_2_N"/>
    <property type="match status" value="1"/>
</dbReference>
<evidence type="ECO:0000259" key="4">
    <source>
        <dbReference type="Pfam" id="PF02837"/>
    </source>
</evidence>
<protein>
    <submittedName>
        <fullName evidence="6">Sialate O-acetylesterase</fullName>
    </submittedName>
</protein>
<dbReference type="PANTHER" id="PTHR22901">
    <property type="entry name" value="SIALATE O-ACETYLESTERASE"/>
    <property type="match status" value="1"/>
</dbReference>
<dbReference type="RefSeq" id="WP_147190211.1">
    <property type="nucleotide sequence ID" value="NZ_CP042435.1"/>
</dbReference>
<evidence type="ECO:0000313" key="7">
    <source>
        <dbReference type="Proteomes" id="UP000321533"/>
    </source>
</evidence>
<name>A0A5B8VBE7_9BACT</name>
<dbReference type="AlphaFoldDB" id="A0A5B8VBE7"/>
<dbReference type="InterPro" id="IPR006104">
    <property type="entry name" value="Glyco_hydro_2_N"/>
</dbReference>
<feature type="domain" description="Sialate O-acetylesterase" evidence="5">
    <location>
        <begin position="101"/>
        <end position="219"/>
    </location>
</feature>
<keyword evidence="3" id="KW-0732">Signal</keyword>
<dbReference type="Gene3D" id="2.60.120.260">
    <property type="entry name" value="Galactose-binding domain-like"/>
    <property type="match status" value="1"/>
</dbReference>
<evidence type="ECO:0000313" key="6">
    <source>
        <dbReference type="EMBL" id="QEC68323.1"/>
    </source>
</evidence>
<feature type="signal peptide" evidence="3">
    <location>
        <begin position="1"/>
        <end position="19"/>
    </location>
</feature>
<dbReference type="InterPro" id="IPR039329">
    <property type="entry name" value="SIAE"/>
</dbReference>